<reference evidence="2" key="1">
    <citation type="submission" date="2023-06" db="EMBL/GenBank/DDBJ databases">
        <title>Genomic analysis of the entomopathogenic nematode Steinernema hermaphroditum.</title>
        <authorList>
            <person name="Schwarz E.M."/>
            <person name="Heppert J.K."/>
            <person name="Baniya A."/>
            <person name="Schwartz H.T."/>
            <person name="Tan C.-H."/>
            <person name="Antoshechkin I."/>
            <person name="Sternberg P.W."/>
            <person name="Goodrich-Blair H."/>
            <person name="Dillman A.R."/>
        </authorList>
    </citation>
    <scope>NUCLEOTIDE SEQUENCE</scope>
    <source>
        <strain evidence="2">PS9179</strain>
        <tissue evidence="2">Whole animal</tissue>
    </source>
</reference>
<evidence type="ECO:0008006" key="4">
    <source>
        <dbReference type="Google" id="ProtNLM"/>
    </source>
</evidence>
<evidence type="ECO:0000313" key="2">
    <source>
        <dbReference type="EMBL" id="KAK0406699.1"/>
    </source>
</evidence>
<sequence length="69" mass="7866">METIFVLIGLLLLVALNEAQWYGSSSMRRHRRSSVGNFIESSECVKPRQVDLGSLSRSRVRHFQEATSQ</sequence>
<proteinExistence type="predicted"/>
<gene>
    <name evidence="2" type="ORF">QR680_018741</name>
</gene>
<feature type="signal peptide" evidence="1">
    <location>
        <begin position="1"/>
        <end position="19"/>
    </location>
</feature>
<keyword evidence="3" id="KW-1185">Reference proteome</keyword>
<keyword evidence="1" id="KW-0732">Signal</keyword>
<organism evidence="2 3">
    <name type="scientific">Steinernema hermaphroditum</name>
    <dbReference type="NCBI Taxonomy" id="289476"/>
    <lineage>
        <taxon>Eukaryota</taxon>
        <taxon>Metazoa</taxon>
        <taxon>Ecdysozoa</taxon>
        <taxon>Nematoda</taxon>
        <taxon>Chromadorea</taxon>
        <taxon>Rhabditida</taxon>
        <taxon>Tylenchina</taxon>
        <taxon>Panagrolaimomorpha</taxon>
        <taxon>Strongyloidoidea</taxon>
        <taxon>Steinernematidae</taxon>
        <taxon>Steinernema</taxon>
    </lineage>
</organism>
<protein>
    <recommendedName>
        <fullName evidence="4">Secreted protein</fullName>
    </recommendedName>
</protein>
<dbReference type="Proteomes" id="UP001175271">
    <property type="component" value="Unassembled WGS sequence"/>
</dbReference>
<name>A0AA39LRJ8_9BILA</name>
<dbReference type="AlphaFoldDB" id="A0AA39LRJ8"/>
<evidence type="ECO:0000256" key="1">
    <source>
        <dbReference type="SAM" id="SignalP"/>
    </source>
</evidence>
<comment type="caution">
    <text evidence="2">The sequence shown here is derived from an EMBL/GenBank/DDBJ whole genome shotgun (WGS) entry which is preliminary data.</text>
</comment>
<feature type="chain" id="PRO_5041415449" description="Secreted protein" evidence="1">
    <location>
        <begin position="20"/>
        <end position="69"/>
    </location>
</feature>
<accession>A0AA39LRJ8</accession>
<dbReference type="EMBL" id="JAUCMV010000004">
    <property type="protein sequence ID" value="KAK0406699.1"/>
    <property type="molecule type" value="Genomic_DNA"/>
</dbReference>
<evidence type="ECO:0000313" key="3">
    <source>
        <dbReference type="Proteomes" id="UP001175271"/>
    </source>
</evidence>